<reference evidence="5 6" key="1">
    <citation type="submission" date="2019-08" db="EMBL/GenBank/DDBJ databases">
        <title>Bacillus genomes from the desert of Cuatro Cienegas, Coahuila.</title>
        <authorList>
            <person name="Olmedo-Alvarez G."/>
        </authorList>
    </citation>
    <scope>NUCLEOTIDE SEQUENCE [LARGE SCALE GENOMIC DNA]</scope>
    <source>
        <strain evidence="5 6">CH88_3T</strain>
    </source>
</reference>
<comment type="caution">
    <text evidence="5">The sequence shown here is derived from an EMBL/GenBank/DDBJ whole genome shotgun (WGS) entry which is preliminary data.</text>
</comment>
<dbReference type="InterPro" id="IPR015797">
    <property type="entry name" value="NUDIX_hydrolase-like_dom_sf"/>
</dbReference>
<keyword evidence="2 3" id="KW-0378">Hydrolase</keyword>
<accession>A0AA95B5G0</accession>
<name>A0AA95B5G0_9BACI</name>
<evidence type="ECO:0000313" key="5">
    <source>
        <dbReference type="EMBL" id="TYS58087.1"/>
    </source>
</evidence>
<protein>
    <submittedName>
        <fullName evidence="5">NUDIX hydrolase</fullName>
    </submittedName>
</protein>
<dbReference type="PANTHER" id="PTHR43046:SF14">
    <property type="entry name" value="MUTT_NUDIX FAMILY PROTEIN"/>
    <property type="match status" value="1"/>
</dbReference>
<dbReference type="PROSITE" id="PS00893">
    <property type="entry name" value="NUDIX_BOX"/>
    <property type="match status" value="1"/>
</dbReference>
<dbReference type="RefSeq" id="WP_148966308.1">
    <property type="nucleotide sequence ID" value="NZ_VTEU01000005.1"/>
</dbReference>
<dbReference type="InterPro" id="IPR000086">
    <property type="entry name" value="NUDIX_hydrolase_dom"/>
</dbReference>
<comment type="cofactor">
    <cofactor evidence="1">
        <name>Mg(2+)</name>
        <dbReference type="ChEBI" id="CHEBI:18420"/>
    </cofactor>
</comment>
<feature type="domain" description="Nudix hydrolase" evidence="4">
    <location>
        <begin position="5"/>
        <end position="140"/>
    </location>
</feature>
<dbReference type="CDD" id="cd02883">
    <property type="entry name" value="NUDIX_Hydrolase"/>
    <property type="match status" value="1"/>
</dbReference>
<dbReference type="PANTHER" id="PTHR43046">
    <property type="entry name" value="GDP-MANNOSE MANNOSYL HYDROLASE"/>
    <property type="match status" value="1"/>
</dbReference>
<proteinExistence type="inferred from homology"/>
<dbReference type="InterPro" id="IPR020084">
    <property type="entry name" value="NUDIX_hydrolase_CS"/>
</dbReference>
<dbReference type="SUPFAM" id="SSF55811">
    <property type="entry name" value="Nudix"/>
    <property type="match status" value="1"/>
</dbReference>
<organism evidence="5 6">
    <name type="scientific">Sutcliffiella horikoshii</name>
    <dbReference type="NCBI Taxonomy" id="79883"/>
    <lineage>
        <taxon>Bacteria</taxon>
        <taxon>Bacillati</taxon>
        <taxon>Bacillota</taxon>
        <taxon>Bacilli</taxon>
        <taxon>Bacillales</taxon>
        <taxon>Bacillaceae</taxon>
        <taxon>Sutcliffiella</taxon>
    </lineage>
</organism>
<dbReference type="PROSITE" id="PS51462">
    <property type="entry name" value="NUDIX"/>
    <property type="match status" value="1"/>
</dbReference>
<dbReference type="PRINTS" id="PR00502">
    <property type="entry name" value="NUDIXFAMILY"/>
</dbReference>
<dbReference type="GO" id="GO:0016787">
    <property type="term" value="F:hydrolase activity"/>
    <property type="evidence" value="ECO:0007669"/>
    <property type="project" value="UniProtKB-KW"/>
</dbReference>
<evidence type="ECO:0000313" key="6">
    <source>
        <dbReference type="Proteomes" id="UP000323393"/>
    </source>
</evidence>
<evidence type="ECO:0000256" key="3">
    <source>
        <dbReference type="RuleBase" id="RU003476"/>
    </source>
</evidence>
<gene>
    <name evidence="5" type="ORF">FZC74_13920</name>
</gene>
<dbReference type="AlphaFoldDB" id="A0AA95B5G0"/>
<sequence length="161" mass="17961">MKMPVHIVAAGGFVENDKGEILLVKTRRGGHWVFPGGQVEVGENLIDGVIREVKEESGIDVKVSHLVGVFSNTATYEGHSGVKIVPTKVMFDFVCVPIGGKLTTSDETSESRWVSKEQVLNMVSAPALRTRYQVYLDFNGSVHYMDYITKPQFELKFKRNI</sequence>
<evidence type="ECO:0000256" key="1">
    <source>
        <dbReference type="ARBA" id="ARBA00001946"/>
    </source>
</evidence>
<evidence type="ECO:0000259" key="4">
    <source>
        <dbReference type="PROSITE" id="PS51462"/>
    </source>
</evidence>
<dbReference type="Proteomes" id="UP000323393">
    <property type="component" value="Unassembled WGS sequence"/>
</dbReference>
<comment type="similarity">
    <text evidence="3">Belongs to the Nudix hydrolase family.</text>
</comment>
<dbReference type="Gene3D" id="3.90.79.10">
    <property type="entry name" value="Nucleoside Triphosphate Pyrophosphohydrolase"/>
    <property type="match status" value="1"/>
</dbReference>
<dbReference type="Pfam" id="PF00293">
    <property type="entry name" value="NUDIX"/>
    <property type="match status" value="1"/>
</dbReference>
<evidence type="ECO:0000256" key="2">
    <source>
        <dbReference type="ARBA" id="ARBA00022801"/>
    </source>
</evidence>
<dbReference type="InterPro" id="IPR020476">
    <property type="entry name" value="Nudix_hydrolase"/>
</dbReference>
<dbReference type="EMBL" id="VTEU01000005">
    <property type="protein sequence ID" value="TYS58087.1"/>
    <property type="molecule type" value="Genomic_DNA"/>
</dbReference>